<gene>
    <name evidence="1" type="ORF">GCM10007380_26440</name>
</gene>
<proteinExistence type="predicted"/>
<accession>A0A8J3AII7</accession>
<reference evidence="2" key="1">
    <citation type="journal article" date="2019" name="Int. J. Syst. Evol. Microbiol.">
        <title>The Global Catalogue of Microorganisms (GCM) 10K type strain sequencing project: providing services to taxonomists for standard genome sequencing and annotation.</title>
        <authorList>
            <consortium name="The Broad Institute Genomics Platform"/>
            <consortium name="The Broad Institute Genome Sequencing Center for Infectious Disease"/>
            <person name="Wu L."/>
            <person name="Ma J."/>
        </authorList>
    </citation>
    <scope>NUCLEOTIDE SEQUENCE [LARGE SCALE GENOMIC DNA]</scope>
    <source>
        <strain evidence="2">CGMCC 1.14993</strain>
    </source>
</reference>
<evidence type="ECO:0000313" key="1">
    <source>
        <dbReference type="EMBL" id="GGI15132.1"/>
    </source>
</evidence>
<protein>
    <submittedName>
        <fullName evidence="1">Uncharacterized protein</fullName>
    </submittedName>
</protein>
<dbReference type="Proteomes" id="UP000626244">
    <property type="component" value="Unassembled WGS sequence"/>
</dbReference>
<dbReference type="RefSeq" id="WP_088000413.1">
    <property type="nucleotide sequence ID" value="NZ_NETJ01000003.1"/>
</dbReference>
<dbReference type="EMBL" id="BMHB01000001">
    <property type="protein sequence ID" value="GGI15132.1"/>
    <property type="molecule type" value="Genomic_DNA"/>
</dbReference>
<dbReference type="OrthoDB" id="1683552at2"/>
<sequence>MEGICPLCNGIEQLKVICPICENQCDDQGRAIDYEDKYSPYMDYDISAKSDGLTTENSNQYCTHMFNCPDCNEGLLKIINKIR</sequence>
<keyword evidence="2" id="KW-1185">Reference proteome</keyword>
<name>A0A8J3AII7_9BACI</name>
<comment type="caution">
    <text evidence="1">The sequence shown here is derived from an EMBL/GenBank/DDBJ whole genome shotgun (WGS) entry which is preliminary data.</text>
</comment>
<organism evidence="1 2">
    <name type="scientific">Gottfriedia solisilvae</name>
    <dbReference type="NCBI Taxonomy" id="1516104"/>
    <lineage>
        <taxon>Bacteria</taxon>
        <taxon>Bacillati</taxon>
        <taxon>Bacillota</taxon>
        <taxon>Bacilli</taxon>
        <taxon>Bacillales</taxon>
        <taxon>Bacillaceae</taxon>
        <taxon>Gottfriedia</taxon>
    </lineage>
</organism>
<evidence type="ECO:0000313" key="2">
    <source>
        <dbReference type="Proteomes" id="UP000626244"/>
    </source>
</evidence>
<dbReference type="AlphaFoldDB" id="A0A8J3AII7"/>